<evidence type="ECO:0000313" key="12">
    <source>
        <dbReference type="EMBL" id="GAX82138.1"/>
    </source>
</evidence>
<keyword evidence="6" id="KW-0067">ATP-binding</keyword>
<evidence type="ECO:0000259" key="10">
    <source>
        <dbReference type="PROSITE" id="PS50893"/>
    </source>
</evidence>
<dbReference type="GO" id="GO:0016020">
    <property type="term" value="C:membrane"/>
    <property type="evidence" value="ECO:0007669"/>
    <property type="project" value="UniProtKB-SubCell"/>
</dbReference>
<evidence type="ECO:0000256" key="8">
    <source>
        <dbReference type="ARBA" id="ARBA00023136"/>
    </source>
</evidence>
<evidence type="ECO:0000256" key="6">
    <source>
        <dbReference type="ARBA" id="ARBA00022840"/>
    </source>
</evidence>
<feature type="domain" description="ABC transporter" evidence="10">
    <location>
        <begin position="199"/>
        <end position="434"/>
    </location>
</feature>
<feature type="compositionally biased region" description="Basic and acidic residues" evidence="9">
    <location>
        <begin position="480"/>
        <end position="493"/>
    </location>
</feature>
<dbReference type="AlphaFoldDB" id="A0A250XGD7"/>
<protein>
    <submittedName>
        <fullName evidence="12">Uncharacterized protein</fullName>
    </submittedName>
</protein>
<dbReference type="PANTHER" id="PTHR24223">
    <property type="entry name" value="ATP-BINDING CASSETTE SUB-FAMILY C"/>
    <property type="match status" value="1"/>
</dbReference>
<comment type="caution">
    <text evidence="12">The sequence shown here is derived from an EMBL/GenBank/DDBJ whole genome shotgun (WGS) entry which is preliminary data.</text>
</comment>
<dbReference type="SUPFAM" id="SSF90123">
    <property type="entry name" value="ABC transporter transmembrane region"/>
    <property type="match status" value="2"/>
</dbReference>
<evidence type="ECO:0000313" key="13">
    <source>
        <dbReference type="Proteomes" id="UP000232323"/>
    </source>
</evidence>
<dbReference type="FunFam" id="3.40.50.300:FF:000997">
    <property type="entry name" value="Multidrug resistance-associated protein 1"/>
    <property type="match status" value="1"/>
</dbReference>
<dbReference type="InterPro" id="IPR017871">
    <property type="entry name" value="ABC_transporter-like_CS"/>
</dbReference>
<dbReference type="Pfam" id="PF00664">
    <property type="entry name" value="ABC_membrane"/>
    <property type="match status" value="2"/>
</dbReference>
<evidence type="ECO:0000256" key="9">
    <source>
        <dbReference type="SAM" id="MobiDB-lite"/>
    </source>
</evidence>
<feature type="domain" description="ABC transmembrane type-1" evidence="11">
    <location>
        <begin position="1"/>
        <end position="113"/>
    </location>
</feature>
<keyword evidence="8" id="KW-0472">Membrane</keyword>
<dbReference type="PROSITE" id="PS00211">
    <property type="entry name" value="ABC_TRANSPORTER_1"/>
    <property type="match status" value="1"/>
</dbReference>
<evidence type="ECO:0000256" key="7">
    <source>
        <dbReference type="ARBA" id="ARBA00022989"/>
    </source>
</evidence>
<dbReference type="SMART" id="SM00382">
    <property type="entry name" value="AAA"/>
    <property type="match status" value="2"/>
</dbReference>
<keyword evidence="4" id="KW-0812">Transmembrane</keyword>
<evidence type="ECO:0000256" key="5">
    <source>
        <dbReference type="ARBA" id="ARBA00022741"/>
    </source>
</evidence>
<dbReference type="OrthoDB" id="6500128at2759"/>
<name>A0A250XGD7_9CHLO</name>
<dbReference type="CDD" id="cd18580">
    <property type="entry name" value="ABC_6TM_ABCC_D2"/>
    <property type="match status" value="1"/>
</dbReference>
<dbReference type="GO" id="GO:0140359">
    <property type="term" value="F:ABC-type transporter activity"/>
    <property type="evidence" value="ECO:0007669"/>
    <property type="project" value="InterPro"/>
</dbReference>
<comment type="subcellular location">
    <subcellularLocation>
        <location evidence="1">Membrane</location>
        <topology evidence="1">Multi-pass membrane protein</topology>
    </subcellularLocation>
</comment>
<dbReference type="FunFam" id="1.20.1560.10:FF:000010">
    <property type="entry name" value="Multidrug resistance-associated ABC transporter"/>
    <property type="match status" value="1"/>
</dbReference>
<dbReference type="GO" id="GO:0016887">
    <property type="term" value="F:ATP hydrolysis activity"/>
    <property type="evidence" value="ECO:0007669"/>
    <property type="project" value="InterPro"/>
</dbReference>
<dbReference type="STRING" id="1157962.A0A250XGD7"/>
<dbReference type="PROSITE" id="PS50893">
    <property type="entry name" value="ABC_TRANSPORTER_2"/>
    <property type="match status" value="2"/>
</dbReference>
<feature type="domain" description="ABC transporter" evidence="10">
    <location>
        <begin position="923"/>
        <end position="1186"/>
    </location>
</feature>
<feature type="region of interest" description="Disordered" evidence="9">
    <location>
        <begin position="480"/>
        <end position="509"/>
    </location>
</feature>
<dbReference type="GO" id="GO:0005524">
    <property type="term" value="F:ATP binding"/>
    <property type="evidence" value="ECO:0007669"/>
    <property type="project" value="UniProtKB-KW"/>
</dbReference>
<dbReference type="InterPro" id="IPR003593">
    <property type="entry name" value="AAA+_ATPase"/>
</dbReference>
<evidence type="ECO:0000259" key="11">
    <source>
        <dbReference type="PROSITE" id="PS50929"/>
    </source>
</evidence>
<dbReference type="Proteomes" id="UP000232323">
    <property type="component" value="Unassembled WGS sequence"/>
</dbReference>
<dbReference type="InterPro" id="IPR011527">
    <property type="entry name" value="ABC1_TM_dom"/>
</dbReference>
<dbReference type="PANTHER" id="PTHR24223:SF453">
    <property type="entry name" value="ABC TRANSPORTER"/>
    <property type="match status" value="1"/>
</dbReference>
<sequence>MVPAQAALVRFVATYRQDTASWTDERVRLTSELIQGALAVKMLSWEKLFCQKLAGMRAGEAVHVAAMNRIRVLNTAMLFIVAPLVSFTAFGTYRLFHTTLSVPTVFYCLSLFQLPRTSMVVGFTLAVQTLTEVLVSIDRIDEFLSTKEPPLPLLLDAADEEKATVVMNGADFDWNQPMGGLSTTASDIRQEVQSSGKEVELGGPVKEGVVSSAGGLTLSGIRFQLKKGELLGICGEVGSGKSSVLAALLGEMLPLHKEEGTEEMMTDTGPLVRGTVGYCQQVPWIVAGTVRENIVFDSSWDEEWYKKVLQACALDADIAMLPAGDATELGERGINLSGGQKARIALARACYCRPAVQLMDDPLSAVDPRVGRTLFQEAIMTIMAGSTRVLVTHQRQYLPKCDRVMVMRGGRCAALGTWEEVSLLDLPELKAGATAAGAAAEVSVDEAADQINRQQAAAAPLLEYTLAVVPPLKAGYSGRAELHSSADDGHAVEDGDTMSAEQSKSEGSLKAAIGLSGQRTFRFLTGRRQKPEVSSARVEQHLEFAETVDEVEAEAEKGCDSNSGSGSLLSDVAHAQSGRLVKAEHRQEGDVSWAVYWLYIRKLGMPSTIAVTILLIGGQAVSVASDWWLSLWSRASNQADLRWVWTYGLLVGLVICVAMPRSYFFFTSTLRASTSIHDICAMRVMRAPLSFFHTNPVGRMLNRFSRDLGVVDDLLPFTSFDALQCAMVVLGAFLLVCIAVPVILPVFLPLILLFYYVRGRYIVASRECKRWEAVTRSPLYAFFTQSIKGLPTIRAYGAGKRFDMDFLGLLSVNNAWCFAIISTARWVGFRLDLICALTLSATALLAVAAEGMVQPQLLGLALTYTMSIMGVMQWFVRQTAEVENNMTSMERLLEYTVLPQEPPIVGEPGALDPPEGWPASGDLKFDMVTATYRPGLPPVLREVTFHLPAGTSCGLVGRTGSGKSSLMLALFRLISVDSGRIILDGVDVATIGLDGLRRQLAIIPQDPVLFSGTIRGNLDPWDTHPDAALWEALEAVQLKVAVQELGGLHARMAEAGDNLSVGQRQLFCLARALLQDARILALDEATASVDRGTDALIQSAVRRFARSRFSCDLNQSDGTTKDTIVSTRDKAAEMPGGRVLLVIAHRIDTIIDMDRILVLGAGQLLEEGSPQVLAAKQGGIFSSMVTASNLIVPTVAV</sequence>
<reference evidence="12 13" key="1">
    <citation type="submission" date="2017-08" db="EMBL/GenBank/DDBJ databases">
        <title>Acidophilic green algal genome provides insights into adaptation to an acidic environment.</title>
        <authorList>
            <person name="Hirooka S."/>
            <person name="Hirose Y."/>
            <person name="Kanesaki Y."/>
            <person name="Higuchi S."/>
            <person name="Fujiwara T."/>
            <person name="Onuma R."/>
            <person name="Era A."/>
            <person name="Ohbayashi R."/>
            <person name="Uzuka A."/>
            <person name="Nozaki H."/>
            <person name="Yoshikawa H."/>
            <person name="Miyagishima S.Y."/>
        </authorList>
    </citation>
    <scope>NUCLEOTIDE SEQUENCE [LARGE SCALE GENOMIC DNA]</scope>
    <source>
        <strain evidence="12 13">NIES-2499</strain>
    </source>
</reference>
<dbReference type="InterPro" id="IPR027417">
    <property type="entry name" value="P-loop_NTPase"/>
</dbReference>
<comment type="similarity">
    <text evidence="2">Belongs to the ABC transporter superfamily. ABCC family. Conjugate transporter (TC 3.A.1.208) subfamily.</text>
</comment>
<keyword evidence="13" id="KW-1185">Reference proteome</keyword>
<dbReference type="EMBL" id="BEGY01000076">
    <property type="protein sequence ID" value="GAX82138.1"/>
    <property type="molecule type" value="Genomic_DNA"/>
</dbReference>
<evidence type="ECO:0000256" key="1">
    <source>
        <dbReference type="ARBA" id="ARBA00004141"/>
    </source>
</evidence>
<evidence type="ECO:0000256" key="4">
    <source>
        <dbReference type="ARBA" id="ARBA00022692"/>
    </source>
</evidence>
<dbReference type="Gene3D" id="3.40.50.300">
    <property type="entry name" value="P-loop containing nucleotide triphosphate hydrolases"/>
    <property type="match status" value="2"/>
</dbReference>
<dbReference type="InterPro" id="IPR036640">
    <property type="entry name" value="ABC1_TM_sf"/>
</dbReference>
<accession>A0A250XGD7</accession>
<organism evidence="12 13">
    <name type="scientific">Chlamydomonas eustigma</name>
    <dbReference type="NCBI Taxonomy" id="1157962"/>
    <lineage>
        <taxon>Eukaryota</taxon>
        <taxon>Viridiplantae</taxon>
        <taxon>Chlorophyta</taxon>
        <taxon>core chlorophytes</taxon>
        <taxon>Chlorophyceae</taxon>
        <taxon>CS clade</taxon>
        <taxon>Chlamydomonadales</taxon>
        <taxon>Chlamydomonadaceae</taxon>
        <taxon>Chlamydomonas</taxon>
    </lineage>
</organism>
<dbReference type="InterPro" id="IPR044726">
    <property type="entry name" value="ABCC_6TM_D2"/>
</dbReference>
<keyword evidence="7" id="KW-1133">Transmembrane helix</keyword>
<dbReference type="CDD" id="cd03250">
    <property type="entry name" value="ABCC_MRP_domain1"/>
    <property type="match status" value="1"/>
</dbReference>
<dbReference type="Gene3D" id="1.20.1560.10">
    <property type="entry name" value="ABC transporter type 1, transmembrane domain"/>
    <property type="match status" value="2"/>
</dbReference>
<dbReference type="Pfam" id="PF00005">
    <property type="entry name" value="ABC_tran"/>
    <property type="match status" value="2"/>
</dbReference>
<feature type="domain" description="ABC transmembrane type-1" evidence="11">
    <location>
        <begin position="609"/>
        <end position="884"/>
    </location>
</feature>
<keyword evidence="5" id="KW-0547">Nucleotide-binding</keyword>
<dbReference type="PROSITE" id="PS50929">
    <property type="entry name" value="ABC_TM1F"/>
    <property type="match status" value="2"/>
</dbReference>
<evidence type="ECO:0000256" key="3">
    <source>
        <dbReference type="ARBA" id="ARBA00022448"/>
    </source>
</evidence>
<gene>
    <name evidence="12" type="ORF">CEUSTIGMA_g9566.t1</name>
</gene>
<keyword evidence="3" id="KW-0813">Transport</keyword>
<proteinExistence type="inferred from homology"/>
<dbReference type="CDD" id="cd03244">
    <property type="entry name" value="ABCC_MRP_domain2"/>
    <property type="match status" value="1"/>
</dbReference>
<evidence type="ECO:0000256" key="2">
    <source>
        <dbReference type="ARBA" id="ARBA00009726"/>
    </source>
</evidence>
<dbReference type="SUPFAM" id="SSF52540">
    <property type="entry name" value="P-loop containing nucleoside triphosphate hydrolases"/>
    <property type="match status" value="2"/>
</dbReference>
<dbReference type="InterPro" id="IPR050173">
    <property type="entry name" value="ABC_transporter_C-like"/>
</dbReference>
<dbReference type="InterPro" id="IPR003439">
    <property type="entry name" value="ABC_transporter-like_ATP-bd"/>
</dbReference>